<evidence type="ECO:0000313" key="5">
    <source>
        <dbReference type="EMBL" id="MCY6960326.1"/>
    </source>
</evidence>
<feature type="domain" description="PDZ" evidence="4">
    <location>
        <begin position="300"/>
        <end position="377"/>
    </location>
</feature>
<feature type="transmembrane region" description="Helical" evidence="3">
    <location>
        <begin position="36"/>
        <end position="58"/>
    </location>
</feature>
<organism evidence="5 6">
    <name type="scientific">Clostridium brassicae</name>
    <dbReference type="NCBI Taxonomy" id="2999072"/>
    <lineage>
        <taxon>Bacteria</taxon>
        <taxon>Bacillati</taxon>
        <taxon>Bacillota</taxon>
        <taxon>Clostridia</taxon>
        <taxon>Eubacteriales</taxon>
        <taxon>Clostridiaceae</taxon>
        <taxon>Clostridium</taxon>
    </lineage>
</organism>
<reference evidence="5" key="1">
    <citation type="submission" date="2022-12" db="EMBL/GenBank/DDBJ databases">
        <title>Clostridium sp. nov., isolated from industrial wastewater.</title>
        <authorList>
            <person name="Jiayan W."/>
        </authorList>
    </citation>
    <scope>NUCLEOTIDE SEQUENCE</scope>
    <source>
        <strain evidence="5">ZC22-4</strain>
    </source>
</reference>
<dbReference type="InterPro" id="IPR036034">
    <property type="entry name" value="PDZ_sf"/>
</dbReference>
<proteinExistence type="predicted"/>
<evidence type="ECO:0000256" key="3">
    <source>
        <dbReference type="SAM" id="Phobius"/>
    </source>
</evidence>
<dbReference type="SUPFAM" id="SSF50494">
    <property type="entry name" value="Trypsin-like serine proteases"/>
    <property type="match status" value="1"/>
</dbReference>
<dbReference type="RefSeq" id="WP_268062763.1">
    <property type="nucleotide sequence ID" value="NZ_JAPQFJ010000025.1"/>
</dbReference>
<dbReference type="Pfam" id="PF13365">
    <property type="entry name" value="Trypsin_2"/>
    <property type="match status" value="1"/>
</dbReference>
<dbReference type="EMBL" id="JAPQFJ010000025">
    <property type="protein sequence ID" value="MCY6960326.1"/>
    <property type="molecule type" value="Genomic_DNA"/>
</dbReference>
<keyword evidence="3" id="KW-0812">Transmembrane</keyword>
<dbReference type="InterPro" id="IPR051201">
    <property type="entry name" value="Chloro_Bact_Ser_Proteases"/>
</dbReference>
<dbReference type="PRINTS" id="PR00834">
    <property type="entry name" value="PROTEASES2C"/>
</dbReference>
<evidence type="ECO:0000313" key="6">
    <source>
        <dbReference type="Proteomes" id="UP001144612"/>
    </source>
</evidence>
<dbReference type="InterPro" id="IPR009003">
    <property type="entry name" value="Peptidase_S1_PA"/>
</dbReference>
<dbReference type="Pfam" id="PF13180">
    <property type="entry name" value="PDZ_2"/>
    <property type="match status" value="1"/>
</dbReference>
<dbReference type="SMART" id="SM00228">
    <property type="entry name" value="PDZ"/>
    <property type="match status" value="1"/>
</dbReference>
<evidence type="ECO:0000259" key="4">
    <source>
        <dbReference type="SMART" id="SM00228"/>
    </source>
</evidence>
<accession>A0ABT4DDD2</accession>
<keyword evidence="2" id="KW-0378">Hydrolase</keyword>
<dbReference type="SUPFAM" id="SSF50156">
    <property type="entry name" value="PDZ domain-like"/>
    <property type="match status" value="1"/>
</dbReference>
<dbReference type="Proteomes" id="UP001144612">
    <property type="component" value="Unassembled WGS sequence"/>
</dbReference>
<keyword evidence="6" id="KW-1185">Reference proteome</keyword>
<evidence type="ECO:0000256" key="2">
    <source>
        <dbReference type="ARBA" id="ARBA00022801"/>
    </source>
</evidence>
<dbReference type="PANTHER" id="PTHR43343">
    <property type="entry name" value="PEPTIDASE S12"/>
    <property type="match status" value="1"/>
</dbReference>
<dbReference type="PANTHER" id="PTHR43343:SF3">
    <property type="entry name" value="PROTEASE DO-LIKE 8, CHLOROPLASTIC"/>
    <property type="match status" value="1"/>
</dbReference>
<dbReference type="Gene3D" id="2.30.42.10">
    <property type="match status" value="1"/>
</dbReference>
<protein>
    <submittedName>
        <fullName evidence="5">Trypsin-like peptidase domain-containing protein</fullName>
    </submittedName>
</protein>
<name>A0ABT4DDD2_9CLOT</name>
<gene>
    <name evidence="5" type="ORF">OW729_17040</name>
</gene>
<dbReference type="Gene3D" id="2.40.10.120">
    <property type="match status" value="1"/>
</dbReference>
<sequence>MFGNNENVKDVAWENVENNKGGTINFRRKKNKMRMVLKAVSVILIAAVSGAVTSLYIVNKRYPQMPDVTQTKNLSDKKIAASANEEHTNNVITKVADSVGPAVVGISGNIQNSPKSVNKSMGSGVIFDANGYIVTSYNNIQGAGEINVKLANYGKELKAQIVGGDVTSDLAVIKINAKNLPVIKFGDSSKVRVGDLAIAIGNSVDEEFTGYVTAGIISSLNRKVKGVNSYYRILQTDADINPANSGGALCNEQGEVIGINSIKIGKNRSKEIEGVGFAVPSNEAKEILNQIVKYGSCVKPSIGIRGKHVVLDNKSNVKGIYVQEVAKKSGAEVAGIRPTDILLEIDNQKLNEYKDFTQIIEKHKIGDSIKCKVWRSGNTMDVNVVIGDDAKER</sequence>
<comment type="caution">
    <text evidence="5">The sequence shown here is derived from an EMBL/GenBank/DDBJ whole genome shotgun (WGS) entry which is preliminary data.</text>
</comment>
<keyword evidence="3" id="KW-1133">Transmembrane helix</keyword>
<keyword evidence="3" id="KW-0472">Membrane</keyword>
<dbReference type="InterPro" id="IPR001478">
    <property type="entry name" value="PDZ"/>
</dbReference>
<dbReference type="InterPro" id="IPR001940">
    <property type="entry name" value="Peptidase_S1C"/>
</dbReference>
<keyword evidence="1" id="KW-0645">Protease</keyword>
<evidence type="ECO:0000256" key="1">
    <source>
        <dbReference type="ARBA" id="ARBA00022670"/>
    </source>
</evidence>